<evidence type="ECO:0000313" key="9">
    <source>
        <dbReference type="EMBL" id="NBI06016.1"/>
    </source>
</evidence>
<feature type="transmembrane region" description="Helical" evidence="8">
    <location>
        <begin position="127"/>
        <end position="149"/>
    </location>
</feature>
<dbReference type="AlphaFoldDB" id="A0A845QWX4"/>
<feature type="transmembrane region" description="Helical" evidence="8">
    <location>
        <begin position="6"/>
        <end position="24"/>
    </location>
</feature>
<dbReference type="InterPro" id="IPR038770">
    <property type="entry name" value="Na+/solute_symporter_sf"/>
</dbReference>
<feature type="transmembrane region" description="Helical" evidence="8">
    <location>
        <begin position="161"/>
        <end position="181"/>
    </location>
</feature>
<dbReference type="PANTHER" id="PTHR36838">
    <property type="entry name" value="AUXIN EFFLUX CARRIER FAMILY PROTEIN"/>
    <property type="match status" value="1"/>
</dbReference>
<keyword evidence="6 8" id="KW-1133">Transmembrane helix</keyword>
<evidence type="ECO:0000256" key="8">
    <source>
        <dbReference type="SAM" id="Phobius"/>
    </source>
</evidence>
<keyword evidence="10" id="KW-1185">Reference proteome</keyword>
<dbReference type="Proteomes" id="UP000467132">
    <property type="component" value="Unassembled WGS sequence"/>
</dbReference>
<dbReference type="RefSeq" id="WP_160196517.1">
    <property type="nucleotide sequence ID" value="NZ_QXXA01000005.1"/>
</dbReference>
<evidence type="ECO:0000256" key="1">
    <source>
        <dbReference type="ARBA" id="ARBA00004651"/>
    </source>
</evidence>
<feature type="transmembrane region" description="Helical" evidence="8">
    <location>
        <begin position="36"/>
        <end position="56"/>
    </location>
</feature>
<evidence type="ECO:0000313" key="10">
    <source>
        <dbReference type="Proteomes" id="UP000467132"/>
    </source>
</evidence>
<proteinExistence type="inferred from homology"/>
<organism evidence="9 10">
    <name type="scientific">Senegalia massiliensis</name>
    <dbReference type="NCBI Taxonomy" id="1720316"/>
    <lineage>
        <taxon>Bacteria</taxon>
        <taxon>Bacillati</taxon>
        <taxon>Bacillota</taxon>
        <taxon>Clostridia</taxon>
        <taxon>Eubacteriales</taxon>
        <taxon>Clostridiaceae</taxon>
        <taxon>Senegalia</taxon>
    </lineage>
</organism>
<evidence type="ECO:0000256" key="5">
    <source>
        <dbReference type="ARBA" id="ARBA00022692"/>
    </source>
</evidence>
<keyword evidence="5 8" id="KW-0812">Transmembrane</keyword>
<protein>
    <submittedName>
        <fullName evidence="9">AEC family transporter</fullName>
    </submittedName>
</protein>
<dbReference type="Gene3D" id="1.20.1530.20">
    <property type="match status" value="1"/>
</dbReference>
<dbReference type="EMBL" id="QXXA01000005">
    <property type="protein sequence ID" value="NBI06016.1"/>
    <property type="molecule type" value="Genomic_DNA"/>
</dbReference>
<dbReference type="GO" id="GO:0055085">
    <property type="term" value="P:transmembrane transport"/>
    <property type="evidence" value="ECO:0007669"/>
    <property type="project" value="InterPro"/>
</dbReference>
<dbReference type="GO" id="GO:0005886">
    <property type="term" value="C:plasma membrane"/>
    <property type="evidence" value="ECO:0007669"/>
    <property type="project" value="UniProtKB-SubCell"/>
</dbReference>
<comment type="similarity">
    <text evidence="2">Belongs to the auxin efflux carrier (TC 2.A.69) family.</text>
</comment>
<reference evidence="9 10" key="1">
    <citation type="submission" date="2018-08" db="EMBL/GenBank/DDBJ databases">
        <title>Murine metabolic-syndrome-specific gut microbial biobank.</title>
        <authorList>
            <person name="Liu C."/>
        </authorList>
    </citation>
    <scope>NUCLEOTIDE SEQUENCE [LARGE SCALE GENOMIC DNA]</scope>
    <source>
        <strain evidence="9 10">583</strain>
    </source>
</reference>
<feature type="transmembrane region" description="Helical" evidence="8">
    <location>
        <begin position="251"/>
        <end position="273"/>
    </location>
</feature>
<accession>A0A845QWX4</accession>
<evidence type="ECO:0000256" key="3">
    <source>
        <dbReference type="ARBA" id="ARBA00022448"/>
    </source>
</evidence>
<evidence type="ECO:0000256" key="4">
    <source>
        <dbReference type="ARBA" id="ARBA00022475"/>
    </source>
</evidence>
<evidence type="ECO:0000256" key="6">
    <source>
        <dbReference type="ARBA" id="ARBA00022989"/>
    </source>
</evidence>
<comment type="subcellular location">
    <subcellularLocation>
        <location evidence="1">Cell membrane</location>
        <topology evidence="1">Multi-pass membrane protein</topology>
    </subcellularLocation>
</comment>
<dbReference type="PANTHER" id="PTHR36838:SF1">
    <property type="entry name" value="SLR1864 PROTEIN"/>
    <property type="match status" value="1"/>
</dbReference>
<name>A0A845QWX4_9CLOT</name>
<feature type="transmembrane region" description="Helical" evidence="8">
    <location>
        <begin position="100"/>
        <end position="121"/>
    </location>
</feature>
<feature type="transmembrane region" description="Helical" evidence="8">
    <location>
        <begin position="68"/>
        <end position="88"/>
    </location>
</feature>
<feature type="transmembrane region" description="Helical" evidence="8">
    <location>
        <begin position="193"/>
        <end position="211"/>
    </location>
</feature>
<keyword evidence="4" id="KW-1003">Cell membrane</keyword>
<evidence type="ECO:0000256" key="2">
    <source>
        <dbReference type="ARBA" id="ARBA00010145"/>
    </source>
</evidence>
<dbReference type="Pfam" id="PF03547">
    <property type="entry name" value="Mem_trans"/>
    <property type="match status" value="2"/>
</dbReference>
<sequence length="310" mass="33950">MDLTTVLSQVLVLFILITIGVILRKFNIINDSLGKGLSNFIVYATIPALLITSMNYDFSKAMLSNGLLVLAIGPFAYIFAMLVGYIFTKIKHIKNPDRGIYQFATIFPNGGFMGFPIVAVVYGEIGIFYAGLFNLWFNIFLWTLGMILSTPHKNKNINFKMLINPGTIAITIGIVLFLFSIKLPTPLFQALDSLGDTTIPLAMVVIGSMLGESNIKDVISNKLIIITTFLRLIIIPLPLLFILNLLPLPNIVIGIIAITMSMPVAANAAIFARKNNSNYKLASELVFLSTLCSIATIPIFISLVVKIVGV</sequence>
<dbReference type="OrthoDB" id="9798064at2"/>
<feature type="transmembrane region" description="Helical" evidence="8">
    <location>
        <begin position="223"/>
        <end position="245"/>
    </location>
</feature>
<dbReference type="InterPro" id="IPR004776">
    <property type="entry name" value="Mem_transp_PIN-like"/>
</dbReference>
<evidence type="ECO:0000256" key="7">
    <source>
        <dbReference type="ARBA" id="ARBA00023136"/>
    </source>
</evidence>
<keyword evidence="7 8" id="KW-0472">Membrane</keyword>
<comment type="caution">
    <text evidence="9">The sequence shown here is derived from an EMBL/GenBank/DDBJ whole genome shotgun (WGS) entry which is preliminary data.</text>
</comment>
<keyword evidence="3" id="KW-0813">Transport</keyword>
<gene>
    <name evidence="9" type="ORF">D3Z33_03975</name>
</gene>
<feature type="transmembrane region" description="Helical" evidence="8">
    <location>
        <begin position="285"/>
        <end position="308"/>
    </location>
</feature>